<sequence>MSKRRRSDDEGGPRSRRSHGRRHHLYIVVDDWTKGYSIYKVDVADFDGESGTDLDSQASRLPGPPVFLLEFPHDCSSRFAAIGGRIVAMRYNDGENAAPVLLYDTATGGLALGPRTPVQVRYVSQLVPAGGRLYVMGASGLYKGEDYLEVLAADEKWGWAWNAVPMPPFTISQLTCHAAHPDGRTVFFSASHDGTYSLDTETSEWKRHGDWMLPFQGQAYYDGQVDAWVGLHRDSADPGVVCSCDVVSAGDDDEGLPPPAWKLAKEKMVCEDMERTKTVTLTRMGRGRFCLVEHRSRKGVPSDVLDSRYATTFKLRYDKNGGLRATACRTRSYTVPRQSNGLNWWLFGI</sequence>
<organism evidence="1">
    <name type="scientific">Triticum aestivum</name>
    <name type="common">Wheat</name>
    <dbReference type="NCBI Taxonomy" id="4565"/>
    <lineage>
        <taxon>Eukaryota</taxon>
        <taxon>Viridiplantae</taxon>
        <taxon>Streptophyta</taxon>
        <taxon>Embryophyta</taxon>
        <taxon>Tracheophyta</taxon>
        <taxon>Spermatophyta</taxon>
        <taxon>Magnoliopsida</taxon>
        <taxon>Liliopsida</taxon>
        <taxon>Poales</taxon>
        <taxon>Poaceae</taxon>
        <taxon>BOP clade</taxon>
        <taxon>Pooideae</taxon>
        <taxon>Triticodae</taxon>
        <taxon>Triticeae</taxon>
        <taxon>Triticinae</taxon>
        <taxon>Triticum</taxon>
    </lineage>
</organism>
<dbReference type="OMA" id="CEDMERT"/>
<dbReference type="AlphaFoldDB" id="A0A3B6ISF3"/>
<dbReference type="Gramene" id="TraesCLE_scaffold_048856_01G000100.1">
    <property type="protein sequence ID" value="TraesCLE_scaffold_048856_01G000100.1"/>
    <property type="gene ID" value="TraesCLE_scaffold_048856_01G000100"/>
</dbReference>
<dbReference type="SMR" id="A0A3B6ISF3"/>
<dbReference type="InterPro" id="IPR011043">
    <property type="entry name" value="Gal_Oxase/kelch_b-propeller"/>
</dbReference>
<dbReference type="PANTHER" id="PTHR33085:SF139">
    <property type="entry name" value="DUF1618 DOMAIN-CONTAINING PROTEIN"/>
    <property type="match status" value="1"/>
</dbReference>
<accession>A0A3B6ISF3</accession>
<dbReference type="Proteomes" id="UP000019116">
    <property type="component" value="Chromosome 4B"/>
</dbReference>
<reference evidence="1" key="2">
    <citation type="submission" date="2018-10" db="UniProtKB">
        <authorList>
            <consortium name="EnsemblPlants"/>
        </authorList>
    </citation>
    <scope>IDENTIFICATION</scope>
</reference>
<dbReference type="Gramene" id="TraesWEE_scaffold_023539_01G000200.1">
    <property type="protein sequence ID" value="TraesWEE_scaffold_023539_01G000200.1"/>
    <property type="gene ID" value="TraesWEE_scaffold_023539_01G000200"/>
</dbReference>
<dbReference type="Gramene" id="TraesCAD_scaffold_001762_01G000700.1">
    <property type="protein sequence ID" value="TraesCAD_scaffold_001762_01G000700.1"/>
    <property type="gene ID" value="TraesCAD_scaffold_001762_01G000700"/>
</dbReference>
<dbReference type="Gramene" id="TraesCS4B02G257100.1">
    <property type="protein sequence ID" value="TraesCS4B02G257100.1.cds1"/>
    <property type="gene ID" value="TraesCS4B02G257100"/>
</dbReference>
<dbReference type="OrthoDB" id="617710at2759"/>
<keyword evidence="2" id="KW-1185">Reference proteome</keyword>
<evidence type="ECO:0000313" key="1">
    <source>
        <dbReference type="EnsemblPlants" id="TraesCS4B02G257100.1.cds1"/>
    </source>
</evidence>
<name>A0A3B6ISF3_WHEAT</name>
<dbReference type="Gramene" id="TraesJAG4B03G02356210.1">
    <property type="protein sequence ID" value="TraesJAG4B03G02356210.1.CDS1"/>
    <property type="gene ID" value="TraesJAG4B03G02356210"/>
</dbReference>
<dbReference type="EnsemblPlants" id="TraesCS4B02G257100.1">
    <property type="protein sequence ID" value="TraesCS4B02G257100.1.cds1"/>
    <property type="gene ID" value="TraesCS4B02G257100"/>
</dbReference>
<dbReference type="Gramene" id="TraesLAC4B03G02311770.1">
    <property type="protein sequence ID" value="TraesLAC4B03G02311770.1.CDS1"/>
    <property type="gene ID" value="TraesLAC4B03G02311770"/>
</dbReference>
<dbReference type="Gramene" id="TraesCS4B03G0687200.1">
    <property type="protein sequence ID" value="TraesCS4B03G0687200.1.CDS1"/>
    <property type="gene ID" value="TraesCS4B03G0687200"/>
</dbReference>
<dbReference type="InterPro" id="IPR015915">
    <property type="entry name" value="Kelch-typ_b-propeller"/>
</dbReference>
<protein>
    <submittedName>
        <fullName evidence="1">Uncharacterized protein</fullName>
    </submittedName>
</protein>
<dbReference type="InterPro" id="IPR012871">
    <property type="entry name" value="DUF1668_ORYSA"/>
</dbReference>
<proteinExistence type="predicted"/>
<dbReference type="Gramene" id="TraesLDM4B03G02358920.1">
    <property type="protein sequence ID" value="TraesLDM4B03G02358920.1.CDS1"/>
    <property type="gene ID" value="TraesLDM4B03G02358920"/>
</dbReference>
<dbReference type="PANTHER" id="PTHR33085">
    <property type="entry name" value="OS12G0113100 PROTEIN-RELATED"/>
    <property type="match status" value="1"/>
</dbReference>
<dbReference type="Gramene" id="TraesNOR4B03G02375530.1">
    <property type="protein sequence ID" value="TraesNOR4B03G02375530.1.CDS1"/>
    <property type="gene ID" value="TraesNOR4B03G02375530"/>
</dbReference>
<dbReference type="Gramene" id="TraesSTA4B03G02352640.1">
    <property type="protein sequence ID" value="TraesSTA4B03G02352640.1.CDS1"/>
    <property type="gene ID" value="TraesSTA4B03G02352640"/>
</dbReference>
<dbReference type="Gene3D" id="2.120.10.80">
    <property type="entry name" value="Kelch-type beta propeller"/>
    <property type="match status" value="1"/>
</dbReference>
<dbReference type="Gramene" id="TraesMAC4B03G02358050.1">
    <property type="protein sequence ID" value="TraesMAC4B03G02358050.1.CDS1"/>
    <property type="gene ID" value="TraesMAC4B03G02358050"/>
</dbReference>
<reference evidence="1" key="1">
    <citation type="submission" date="2018-08" db="EMBL/GenBank/DDBJ databases">
        <authorList>
            <person name="Rossello M."/>
        </authorList>
    </citation>
    <scope>NUCLEOTIDE SEQUENCE [LARGE SCALE GENOMIC DNA]</scope>
    <source>
        <strain evidence="1">cv. Chinese Spring</strain>
    </source>
</reference>
<dbReference type="Pfam" id="PF07893">
    <property type="entry name" value="DUF1668"/>
    <property type="match status" value="1"/>
</dbReference>
<dbReference type="SUPFAM" id="SSF50965">
    <property type="entry name" value="Galactose oxidase, central domain"/>
    <property type="match status" value="1"/>
</dbReference>
<dbReference type="Gramene" id="TraesPARA_EIv1.0_1374890.1">
    <property type="protein sequence ID" value="TraesPARA_EIv1.0_1374890.1.CDS1"/>
    <property type="gene ID" value="TraesPARA_EIv1.0_1374890"/>
</dbReference>
<evidence type="ECO:0000313" key="2">
    <source>
        <dbReference type="Proteomes" id="UP000019116"/>
    </source>
</evidence>
<dbReference type="Gramene" id="TraesARI4B03G02395490.1">
    <property type="protein sequence ID" value="TraesARI4B03G02395490.1.CDS1"/>
    <property type="gene ID" value="TraesARI4B03G02395490"/>
</dbReference>